<evidence type="ECO:0000313" key="2">
    <source>
        <dbReference type="Proteomes" id="UP000648257"/>
    </source>
</evidence>
<proteinExistence type="predicted"/>
<organism evidence="1 2">
    <name type="scientific">Undibacterium seohonense</name>
    <dbReference type="NCBI Taxonomy" id="1344950"/>
    <lineage>
        <taxon>Bacteria</taxon>
        <taxon>Pseudomonadati</taxon>
        <taxon>Pseudomonadota</taxon>
        <taxon>Betaproteobacteria</taxon>
        <taxon>Burkholderiales</taxon>
        <taxon>Oxalobacteraceae</taxon>
        <taxon>Undibacterium</taxon>
    </lineage>
</organism>
<reference evidence="1 2" key="1">
    <citation type="submission" date="2020-08" db="EMBL/GenBank/DDBJ databases">
        <title>Novel species isolated from subtropical streams in China.</title>
        <authorList>
            <person name="Lu H."/>
        </authorList>
    </citation>
    <scope>NUCLEOTIDE SEQUENCE [LARGE SCALE GENOMIC DNA]</scope>
    <source>
        <strain evidence="1 2">KACC 16656</strain>
    </source>
</reference>
<evidence type="ECO:0000313" key="1">
    <source>
        <dbReference type="EMBL" id="MBC3807664.1"/>
    </source>
</evidence>
<dbReference type="Proteomes" id="UP000648257">
    <property type="component" value="Unassembled WGS sequence"/>
</dbReference>
<protein>
    <submittedName>
        <fullName evidence="1">Uncharacterized protein</fullName>
    </submittedName>
</protein>
<name>A0ABR6X402_9BURK</name>
<gene>
    <name evidence="1" type="ORF">H8K52_09945</name>
</gene>
<keyword evidence="2" id="KW-1185">Reference proteome</keyword>
<dbReference type="RefSeq" id="WP_186922751.1">
    <property type="nucleotide sequence ID" value="NZ_JACOFW010000009.1"/>
</dbReference>
<dbReference type="EMBL" id="JACOFW010000009">
    <property type="protein sequence ID" value="MBC3807664.1"/>
    <property type="molecule type" value="Genomic_DNA"/>
</dbReference>
<sequence length="177" mass="20347">MQLVKLNRVRAHRMCTCSNYDPIELTRDSISGRIKASRQLKKSLDEIATHSDGEHKLYVCRACGQFWQGSRAWNWGNDPYLFRVPEIEVAEWLKNVYVQPDDLLIYAAVMHDLLEKGNFVSGDQTCRLEGCTRNSMQGLVTCLPHHVASLQRMGRFPLEPSGRWFKPYSHDGIVPKL</sequence>
<accession>A0ABR6X402</accession>
<comment type="caution">
    <text evidence="1">The sequence shown here is derived from an EMBL/GenBank/DDBJ whole genome shotgun (WGS) entry which is preliminary data.</text>
</comment>